<keyword evidence="3" id="KW-1185">Reference proteome</keyword>
<reference evidence="2 3" key="1">
    <citation type="submission" date="2012-01" db="EMBL/GenBank/DDBJ databases">
        <title>Improved High-Quality Draft sequence of Metallosphaera yellowstonensis MK1.</title>
        <authorList>
            <consortium name="US DOE Joint Genome Institute"/>
            <person name="Lucas S."/>
            <person name="Han J."/>
            <person name="Cheng J.-F."/>
            <person name="Goodwin L."/>
            <person name="Pitluck S."/>
            <person name="Peters L."/>
            <person name="Teshima H."/>
            <person name="Detter J.C."/>
            <person name="Han C."/>
            <person name="Tapia R."/>
            <person name="Land M."/>
            <person name="Hauser L."/>
            <person name="Kyrpides N."/>
            <person name="Kozubal M."/>
            <person name="Macur R.E."/>
            <person name="Jay Z."/>
            <person name="Inskeep W."/>
            <person name="Woyke T."/>
        </authorList>
    </citation>
    <scope>NUCLEOTIDE SEQUENCE [LARGE SCALE GENOMIC DNA]</scope>
    <source>
        <strain evidence="2 3">MK1</strain>
    </source>
</reference>
<organism evidence="2 3">
    <name type="scientific">Metallosphaera yellowstonensis MK1</name>
    <dbReference type="NCBI Taxonomy" id="671065"/>
    <lineage>
        <taxon>Archaea</taxon>
        <taxon>Thermoproteota</taxon>
        <taxon>Thermoprotei</taxon>
        <taxon>Sulfolobales</taxon>
        <taxon>Sulfolobaceae</taxon>
        <taxon>Metallosphaera</taxon>
    </lineage>
</organism>
<keyword evidence="1" id="KW-0812">Transmembrane</keyword>
<evidence type="ECO:0000256" key="1">
    <source>
        <dbReference type="SAM" id="Phobius"/>
    </source>
</evidence>
<dbReference type="HOGENOM" id="CLU_2433934_0_0_2"/>
<feature type="transmembrane region" description="Helical" evidence="1">
    <location>
        <begin position="12"/>
        <end position="41"/>
    </location>
</feature>
<dbReference type="AlphaFoldDB" id="H2C3B7"/>
<keyword evidence="1" id="KW-1133">Transmembrane helix</keyword>
<dbReference type="STRING" id="671065.MetMK1DRAFT_00012410"/>
<feature type="transmembrane region" description="Helical" evidence="1">
    <location>
        <begin position="47"/>
        <end position="78"/>
    </location>
</feature>
<evidence type="ECO:0000313" key="3">
    <source>
        <dbReference type="Proteomes" id="UP000003980"/>
    </source>
</evidence>
<name>H2C3B7_9CREN</name>
<evidence type="ECO:0000313" key="2">
    <source>
        <dbReference type="EMBL" id="EHP70738.1"/>
    </source>
</evidence>
<keyword evidence="1" id="KW-0472">Membrane</keyword>
<gene>
    <name evidence="2" type="ORF">MetMK1DRAFT_00012410</name>
</gene>
<protein>
    <submittedName>
        <fullName evidence="2">Uncharacterized protein</fullName>
    </submittedName>
</protein>
<accession>H2C3B7</accession>
<dbReference type="EMBL" id="JH597761">
    <property type="protein sequence ID" value="EHP70738.1"/>
    <property type="molecule type" value="Genomic_DNA"/>
</dbReference>
<sequence length="90" mass="10206">MITQKIQYWPILFILIILLLILSIFIPVAILGAIALSIVGLSANKSFIPLALFISLLLILHGNFYFIVLAVIVAYLLFNLVKWIYRAMPF</sequence>
<proteinExistence type="predicted"/>
<dbReference type="Proteomes" id="UP000003980">
    <property type="component" value="Unassembled WGS sequence"/>
</dbReference>